<comment type="caution">
    <text evidence="1">The sequence shown here is derived from an EMBL/GenBank/DDBJ whole genome shotgun (WGS) entry which is preliminary data.</text>
</comment>
<name>A0AAW2G9Z0_9HYME</name>
<gene>
    <name evidence="1" type="ORF">PUN28_007587</name>
</gene>
<keyword evidence="2" id="KW-1185">Reference proteome</keyword>
<protein>
    <submittedName>
        <fullName evidence="1">Uncharacterized protein</fullName>
    </submittedName>
</protein>
<proteinExistence type="predicted"/>
<dbReference type="EMBL" id="JADYXP020000006">
    <property type="protein sequence ID" value="KAL0123057.1"/>
    <property type="molecule type" value="Genomic_DNA"/>
</dbReference>
<evidence type="ECO:0000313" key="1">
    <source>
        <dbReference type="EMBL" id="KAL0123057.1"/>
    </source>
</evidence>
<reference evidence="1 2" key="1">
    <citation type="submission" date="2023-03" db="EMBL/GenBank/DDBJ databases">
        <title>High recombination rates correlate with genetic variation in Cardiocondyla obscurior ants.</title>
        <authorList>
            <person name="Errbii M."/>
        </authorList>
    </citation>
    <scope>NUCLEOTIDE SEQUENCE [LARGE SCALE GENOMIC DNA]</scope>
    <source>
        <strain evidence="1">Alpha-2009</strain>
        <tissue evidence="1">Whole body</tissue>
    </source>
</reference>
<dbReference type="Proteomes" id="UP001430953">
    <property type="component" value="Unassembled WGS sequence"/>
</dbReference>
<organism evidence="1 2">
    <name type="scientific">Cardiocondyla obscurior</name>
    <dbReference type="NCBI Taxonomy" id="286306"/>
    <lineage>
        <taxon>Eukaryota</taxon>
        <taxon>Metazoa</taxon>
        <taxon>Ecdysozoa</taxon>
        <taxon>Arthropoda</taxon>
        <taxon>Hexapoda</taxon>
        <taxon>Insecta</taxon>
        <taxon>Pterygota</taxon>
        <taxon>Neoptera</taxon>
        <taxon>Endopterygota</taxon>
        <taxon>Hymenoptera</taxon>
        <taxon>Apocrita</taxon>
        <taxon>Aculeata</taxon>
        <taxon>Formicoidea</taxon>
        <taxon>Formicidae</taxon>
        <taxon>Myrmicinae</taxon>
        <taxon>Cardiocondyla</taxon>
    </lineage>
</organism>
<accession>A0AAW2G9Z0</accession>
<dbReference type="AlphaFoldDB" id="A0AAW2G9Z0"/>
<sequence length="101" mass="11172">MRNATLQADNSHVALLEHATLYATPRIARSIRRRAGGLPRKCTDNSTKVPVRGNGRSLPSRWCAMMQWSTCVSRALGCVLAHAHGRETMLSQGCVCARRIR</sequence>
<evidence type="ECO:0000313" key="2">
    <source>
        <dbReference type="Proteomes" id="UP001430953"/>
    </source>
</evidence>